<dbReference type="Proteomes" id="UP000004521">
    <property type="component" value="Unassembled WGS sequence"/>
</dbReference>
<protein>
    <recommendedName>
        <fullName evidence="3">Cthe-2314-like HEPN domain-containing protein</fullName>
    </recommendedName>
</protein>
<name>A0AAV3EMT2_ALIFS</name>
<dbReference type="RefSeq" id="WP_005424097.1">
    <property type="nucleotide sequence ID" value="NZ_JH584330.1"/>
</dbReference>
<proteinExistence type="predicted"/>
<gene>
    <name evidence="1" type="ORF">VFSR5_2761</name>
</gene>
<organism evidence="1 2">
    <name type="scientific">Aliivibrio fischeri SR5</name>
    <dbReference type="NCBI Taxonomy" id="1088719"/>
    <lineage>
        <taxon>Bacteria</taxon>
        <taxon>Pseudomonadati</taxon>
        <taxon>Pseudomonadota</taxon>
        <taxon>Gammaproteobacteria</taxon>
        <taxon>Vibrionales</taxon>
        <taxon>Vibrionaceae</taxon>
        <taxon>Aliivibrio</taxon>
    </lineage>
</organism>
<evidence type="ECO:0008006" key="3">
    <source>
        <dbReference type="Google" id="ProtNLM"/>
    </source>
</evidence>
<accession>A0AAV3EMT2</accession>
<evidence type="ECO:0000313" key="1">
    <source>
        <dbReference type="EMBL" id="EHN67944.1"/>
    </source>
</evidence>
<sequence length="220" mass="25736">MDSLDIFKSRLPCYCNLALQDLIYFKNFNNELDELWVKKSSQLDFEISSKLKNSEEGLHEDIVDFYQWDSTLIDIYPSIHRESLIISIFNLLEHHLNVLCLKFSEVFALNLKVNDLKDKGITRSFKYFSKVVGLSFKSVEKEKTFIANVNKLRNFIVHNGSIINQNNEVNFVRRNEFLSLTSSNRLIISNGFITEFINILESFWDGLDKLVLEYCQLKLA</sequence>
<reference evidence="1 2" key="1">
    <citation type="journal article" date="2012" name="J. Bacteriol.">
        <title>Draft Genome Sequence of Vibrio fischeri SR5, a Strain Isolated from the Light Organ of the Mediterranean Squid Sepiola robusta.</title>
        <authorList>
            <person name="Gyllborg M.C."/>
            <person name="Sahl J.W."/>
            <person name="Cronin D.C.III."/>
            <person name="Rasko D.A."/>
            <person name="Mandel M.J."/>
        </authorList>
    </citation>
    <scope>NUCLEOTIDE SEQUENCE [LARGE SCALE GENOMIC DNA]</scope>
    <source>
        <strain evidence="1 2">SR5</strain>
    </source>
</reference>
<comment type="caution">
    <text evidence="1">The sequence shown here is derived from an EMBL/GenBank/DDBJ whole genome shotgun (WGS) entry which is preliminary data.</text>
</comment>
<evidence type="ECO:0000313" key="2">
    <source>
        <dbReference type="Proteomes" id="UP000004521"/>
    </source>
</evidence>
<dbReference type="EMBL" id="AHIH01000016">
    <property type="protein sequence ID" value="EHN67944.1"/>
    <property type="molecule type" value="Genomic_DNA"/>
</dbReference>
<dbReference type="AlphaFoldDB" id="A0AAV3EMT2"/>